<dbReference type="SUPFAM" id="SSF54060">
    <property type="entry name" value="His-Me finger endonucleases"/>
    <property type="match status" value="1"/>
</dbReference>
<dbReference type="Pfam" id="PF13392">
    <property type="entry name" value="HNH_3"/>
    <property type="match status" value="1"/>
</dbReference>
<accession>A0A5C8IYC0</accession>
<dbReference type="Gene3D" id="3.30.730.10">
    <property type="entry name" value="AP2/ERF domain"/>
    <property type="match status" value="1"/>
</dbReference>
<dbReference type="InterPro" id="IPR010902">
    <property type="entry name" value="NUMOD4"/>
</dbReference>
<proteinExistence type="predicted"/>
<dbReference type="SUPFAM" id="SSF54171">
    <property type="entry name" value="DNA-binding domain"/>
    <property type="match status" value="1"/>
</dbReference>
<dbReference type="InterPro" id="IPR003615">
    <property type="entry name" value="HNH_nuc"/>
</dbReference>
<evidence type="ECO:0000313" key="6">
    <source>
        <dbReference type="Proteomes" id="UP000321926"/>
    </source>
</evidence>
<reference evidence="5 6" key="1">
    <citation type="submission" date="2019-08" db="EMBL/GenBank/DDBJ databases">
        <authorList>
            <person name="Shi S."/>
        </authorList>
    </citation>
    <scope>NUCLEOTIDE SEQUENCE [LARGE SCALE GENOMIC DNA]</scope>
    <source>
        <strain evidence="5 6">GY10130</strain>
    </source>
</reference>
<dbReference type="AlphaFoldDB" id="A0A5C8IYC0"/>
<evidence type="ECO:0000256" key="1">
    <source>
        <dbReference type="ARBA" id="ARBA00023015"/>
    </source>
</evidence>
<dbReference type="GO" id="GO:0003700">
    <property type="term" value="F:DNA-binding transcription factor activity"/>
    <property type="evidence" value="ECO:0007669"/>
    <property type="project" value="InterPro"/>
</dbReference>
<dbReference type="EMBL" id="VRTY01000127">
    <property type="protein sequence ID" value="TXK26548.1"/>
    <property type="molecule type" value="Genomic_DNA"/>
</dbReference>
<evidence type="ECO:0000313" key="5">
    <source>
        <dbReference type="EMBL" id="TXK26548.1"/>
    </source>
</evidence>
<dbReference type="Gene3D" id="3.90.75.20">
    <property type="match status" value="1"/>
</dbReference>
<organism evidence="5 6">
    <name type="scientific">Pontibacter qinzhouensis</name>
    <dbReference type="NCBI Taxonomy" id="2603253"/>
    <lineage>
        <taxon>Bacteria</taxon>
        <taxon>Pseudomonadati</taxon>
        <taxon>Bacteroidota</taxon>
        <taxon>Cytophagia</taxon>
        <taxon>Cytophagales</taxon>
        <taxon>Hymenobacteraceae</taxon>
        <taxon>Pontibacter</taxon>
    </lineage>
</organism>
<feature type="domain" description="AP2/ERF" evidence="4">
    <location>
        <begin position="173"/>
        <end position="231"/>
    </location>
</feature>
<dbReference type="InterPro" id="IPR044925">
    <property type="entry name" value="His-Me_finger_sf"/>
</dbReference>
<dbReference type="OrthoDB" id="6631788at2"/>
<keyword evidence="6" id="KW-1185">Reference proteome</keyword>
<evidence type="ECO:0000256" key="3">
    <source>
        <dbReference type="ARBA" id="ARBA00023163"/>
    </source>
</evidence>
<dbReference type="Proteomes" id="UP000321926">
    <property type="component" value="Unassembled WGS sequence"/>
</dbReference>
<dbReference type="Pfam" id="PF07463">
    <property type="entry name" value="NUMOD4"/>
    <property type="match status" value="1"/>
</dbReference>
<dbReference type="Pfam" id="PF00847">
    <property type="entry name" value="AP2"/>
    <property type="match status" value="1"/>
</dbReference>
<dbReference type="GO" id="GO:0003677">
    <property type="term" value="F:DNA binding"/>
    <property type="evidence" value="ECO:0007669"/>
    <property type="project" value="UniProtKB-KW"/>
</dbReference>
<name>A0A5C8IYC0_9BACT</name>
<dbReference type="InterPro" id="IPR001471">
    <property type="entry name" value="AP2/ERF_dom"/>
</dbReference>
<comment type="caution">
    <text evidence="5">The sequence shown here is derived from an EMBL/GenBank/DDBJ whole genome shotgun (WGS) entry which is preliminary data.</text>
</comment>
<dbReference type="InterPro" id="IPR016177">
    <property type="entry name" value="DNA-bd_dom_sf"/>
</dbReference>
<dbReference type="GO" id="GO:0016788">
    <property type="term" value="F:hydrolase activity, acting on ester bonds"/>
    <property type="evidence" value="ECO:0007669"/>
    <property type="project" value="InterPro"/>
</dbReference>
<dbReference type="SMART" id="SM00380">
    <property type="entry name" value="AP2"/>
    <property type="match status" value="1"/>
</dbReference>
<gene>
    <name evidence="5" type="ORF">FVR03_21740</name>
</gene>
<keyword evidence="2" id="KW-0238">DNA-binding</keyword>
<keyword evidence="1" id="KW-0805">Transcription regulation</keyword>
<dbReference type="InterPro" id="IPR036955">
    <property type="entry name" value="AP2/ERF_dom_sf"/>
</dbReference>
<sequence length="231" mass="26548">MLLHHIKSILEQYELRGRAQIPKAYNLLTKRQDAIQESETLQTIPDFPTISANNDMEEQWRDIIIEGQIISGYQVSNRGEIVSTKYNEPRILKPGITLKGYAQVSLRNGDKYQKCLVHRLVAEAFVPNPHKLPLVDHIDTDHTNNWANNLRWATNRTNMQNRKARKEGRTTSKFVGVHQVAKTGRWVAKVCFAYKNFNLGTFDTEEEAAARYDQALIENGFEPANFPLQLN</sequence>
<dbReference type="PROSITE" id="PS51032">
    <property type="entry name" value="AP2_ERF"/>
    <property type="match status" value="1"/>
</dbReference>
<protein>
    <recommendedName>
        <fullName evidence="4">AP2/ERF domain-containing protein</fullName>
    </recommendedName>
</protein>
<evidence type="ECO:0000259" key="4">
    <source>
        <dbReference type="PROSITE" id="PS51032"/>
    </source>
</evidence>
<evidence type="ECO:0000256" key="2">
    <source>
        <dbReference type="ARBA" id="ARBA00023125"/>
    </source>
</evidence>
<keyword evidence="3" id="KW-0804">Transcription</keyword>